<name>A0A447QR45_SERRU</name>
<evidence type="ECO:0000313" key="2">
    <source>
        <dbReference type="Proteomes" id="UP000271603"/>
    </source>
</evidence>
<proteinExistence type="predicted"/>
<dbReference type="EMBL" id="LR134155">
    <property type="protein sequence ID" value="VEA72478.1"/>
    <property type="molecule type" value="Genomic_DNA"/>
</dbReference>
<dbReference type="Proteomes" id="UP000271603">
    <property type="component" value="Chromosome"/>
</dbReference>
<evidence type="ECO:0000313" key="1">
    <source>
        <dbReference type="EMBL" id="VEA72478.1"/>
    </source>
</evidence>
<sequence>MSYSQLITTLIELALERHQQDRALHSSVFDRD</sequence>
<dbReference type="AlphaFoldDB" id="A0A447QR45"/>
<reference evidence="1 2" key="1">
    <citation type="submission" date="2018-12" db="EMBL/GenBank/DDBJ databases">
        <authorList>
            <consortium name="Pathogen Informatics"/>
        </authorList>
    </citation>
    <scope>NUCLEOTIDE SEQUENCE [LARGE SCALE GENOMIC DNA]</scope>
    <source>
        <strain evidence="1 2">NCTC9419</strain>
    </source>
</reference>
<gene>
    <name evidence="1" type="ORF">NCTC9419_04092</name>
</gene>
<protein>
    <submittedName>
        <fullName evidence="1">Uncharacterized protein</fullName>
    </submittedName>
</protein>
<organism evidence="1 2">
    <name type="scientific">Serratia rubidaea</name>
    <name type="common">Serratia marinorubra</name>
    <dbReference type="NCBI Taxonomy" id="61652"/>
    <lineage>
        <taxon>Bacteria</taxon>
        <taxon>Pseudomonadati</taxon>
        <taxon>Pseudomonadota</taxon>
        <taxon>Gammaproteobacteria</taxon>
        <taxon>Enterobacterales</taxon>
        <taxon>Yersiniaceae</taxon>
        <taxon>Serratia</taxon>
    </lineage>
</organism>
<accession>A0A447QR45</accession>